<feature type="transmembrane region" description="Helical" evidence="4">
    <location>
        <begin position="507"/>
        <end position="530"/>
    </location>
</feature>
<proteinExistence type="predicted"/>
<feature type="compositionally biased region" description="Basic and acidic residues" evidence="3">
    <location>
        <begin position="707"/>
        <end position="725"/>
    </location>
</feature>
<feature type="transmembrane region" description="Helical" evidence="4">
    <location>
        <begin position="329"/>
        <end position="351"/>
    </location>
</feature>
<evidence type="ECO:0000256" key="1">
    <source>
        <dbReference type="ARBA" id="ARBA00004429"/>
    </source>
</evidence>
<accession>A0ABP0B6Z1</accession>
<feature type="transmembrane region" description="Helical" evidence="4">
    <location>
        <begin position="262"/>
        <end position="283"/>
    </location>
</feature>
<evidence type="ECO:0000256" key="3">
    <source>
        <dbReference type="SAM" id="MobiDB-lite"/>
    </source>
</evidence>
<dbReference type="PANTHER" id="PTHR43702:SF13">
    <property type="entry name" value="MONOSACCHARIDE TRANSPORTER, PUTATIVE (AFU_ORTHOLOGUE AFUA_4G06630)-RELATED"/>
    <property type="match status" value="1"/>
</dbReference>
<evidence type="ECO:0000256" key="2">
    <source>
        <dbReference type="ARBA" id="ARBA00022475"/>
    </source>
</evidence>
<feature type="transmembrane region" description="Helical" evidence="4">
    <location>
        <begin position="416"/>
        <end position="436"/>
    </location>
</feature>
<dbReference type="PANTHER" id="PTHR43702">
    <property type="entry name" value="L-FUCOSE-PROTON SYMPORTER"/>
    <property type="match status" value="1"/>
</dbReference>
<comment type="caution">
    <text evidence="6">The sequence shown here is derived from an EMBL/GenBank/DDBJ whole genome shotgun (WGS) entry which is preliminary data.</text>
</comment>
<evidence type="ECO:0000313" key="7">
    <source>
        <dbReference type="Proteomes" id="UP001642482"/>
    </source>
</evidence>
<reference evidence="6 7" key="1">
    <citation type="submission" date="2024-01" db="EMBL/GenBank/DDBJ databases">
        <authorList>
            <person name="Allen C."/>
            <person name="Tagirdzhanova G."/>
        </authorList>
    </citation>
    <scope>NUCLEOTIDE SEQUENCE [LARGE SCALE GENOMIC DNA]</scope>
</reference>
<feature type="transmembrane region" description="Helical" evidence="4">
    <location>
        <begin position="542"/>
        <end position="562"/>
    </location>
</feature>
<dbReference type="EMBL" id="CAWUHD010000016">
    <property type="protein sequence ID" value="CAK7215287.1"/>
    <property type="molecule type" value="Genomic_DNA"/>
</dbReference>
<dbReference type="Proteomes" id="UP001642482">
    <property type="component" value="Unassembled WGS sequence"/>
</dbReference>
<keyword evidence="4" id="KW-0472">Membrane</keyword>
<keyword evidence="4" id="KW-1133">Transmembrane helix</keyword>
<feature type="region of interest" description="Disordered" evidence="3">
    <location>
        <begin position="707"/>
        <end position="751"/>
    </location>
</feature>
<feature type="region of interest" description="Disordered" evidence="3">
    <location>
        <begin position="207"/>
        <end position="227"/>
    </location>
</feature>
<dbReference type="InterPro" id="IPR049326">
    <property type="entry name" value="Rhodopsin_dom_fungi"/>
</dbReference>
<protein>
    <recommendedName>
        <fullName evidence="5">Rhodopsin domain-containing protein</fullName>
    </recommendedName>
</protein>
<comment type="subcellular location">
    <subcellularLocation>
        <location evidence="1">Cell inner membrane</location>
        <topology evidence="1">Multi-pass membrane protein</topology>
    </subcellularLocation>
</comment>
<dbReference type="Pfam" id="PF07690">
    <property type="entry name" value="MFS_1"/>
    <property type="match status" value="1"/>
</dbReference>
<feature type="region of interest" description="Disordered" evidence="3">
    <location>
        <begin position="104"/>
        <end position="132"/>
    </location>
</feature>
<dbReference type="SUPFAM" id="SSF103473">
    <property type="entry name" value="MFS general substrate transporter"/>
    <property type="match status" value="1"/>
</dbReference>
<keyword evidence="4" id="KW-0812">Transmembrane</keyword>
<feature type="transmembrane region" description="Helical" evidence="4">
    <location>
        <begin position="632"/>
        <end position="656"/>
    </location>
</feature>
<dbReference type="InterPro" id="IPR050375">
    <property type="entry name" value="MFS_TsgA-like"/>
</dbReference>
<feature type="transmembrane region" description="Helical" evidence="4">
    <location>
        <begin position="177"/>
        <end position="199"/>
    </location>
</feature>
<sequence length="751" mass="80737">MRLPIRQKTILVLTFALGIFVTVVDVVRIYYLQQAIIIVRPGASSDPDSIFGDVTDFAWNASLSFMWSAVEVNIGITCACIPTLKPLIIKIFPALVIDPYASNYDSSSRTRGTDASNAGSHLTDSQTSQPPSVSESIKYCTIVAVLFFLWGFSYGLLNTLNNVVAAVANMTTAQTLGLTSAYFGGGYFFGPLVVGEWVLRHDEHRRLRGSGPHRQSTSRGKREKRGSSLGAIPATVASVGSVPASAATNRSRRSDSDANDVGGFKATFMVGLCFYGIGTMMFWPSAVLTSFPGFLISSFVVGFGLSILETGANPFIALCGPSEYSEMRLLLAQAAQGIGSVLSGLLAQNVFFVNVGTSGTTNSATLLDVQWTYLAITLFCVILALFFYYIPLPELHDAELEEAASRLPVDGKKKSFFGLQLRTICLILAIFAQWTYVASQESMSIYFQHLVTSWLPDGATTESTNITRAVRHRAISSNIILDMATSSITPDNNSDNPAGLTVSVPNYLLIAHTAFAVSRAFTGYIVYLGVKHPKNHWLPSPRTILTVSTVLITLFSLLIVVLKPSHNQNLVMIPVALYFLAEGPVWPLVFAIGLRGQGTRTKRAAAYITMGASGPLFWPFVMYAVMKNGGTIQIAFIIVVALMAACTLYPLFLTFVRDARNLTKVTSLYPGGDDASGAPQASRAIPHRAAIAPGELDCTILDNLPDGRGENAKVEKHGNPDRDSIQDSQSRPPVVSTGSASTGVAAASPAV</sequence>
<keyword evidence="7" id="KW-1185">Reference proteome</keyword>
<gene>
    <name evidence="6" type="ORF">SEUCBS140593_002479</name>
</gene>
<dbReference type="Pfam" id="PF20684">
    <property type="entry name" value="Fung_rhodopsin"/>
    <property type="match status" value="1"/>
</dbReference>
<feature type="compositionally biased region" description="Low complexity" evidence="3">
    <location>
        <begin position="733"/>
        <end position="751"/>
    </location>
</feature>
<feature type="transmembrane region" description="Helical" evidence="4">
    <location>
        <begin position="139"/>
        <end position="157"/>
    </location>
</feature>
<feature type="transmembrane region" description="Helical" evidence="4">
    <location>
        <begin position="568"/>
        <end position="592"/>
    </location>
</feature>
<dbReference type="InterPro" id="IPR036259">
    <property type="entry name" value="MFS_trans_sf"/>
</dbReference>
<name>A0ABP0B6Z1_9PEZI</name>
<dbReference type="InterPro" id="IPR011701">
    <property type="entry name" value="MFS"/>
</dbReference>
<feature type="transmembrane region" description="Helical" evidence="4">
    <location>
        <begin position="12"/>
        <end position="31"/>
    </location>
</feature>
<feature type="domain" description="Rhodopsin" evidence="5">
    <location>
        <begin position="1"/>
        <end position="89"/>
    </location>
</feature>
<evidence type="ECO:0000256" key="4">
    <source>
        <dbReference type="SAM" id="Phobius"/>
    </source>
</evidence>
<keyword evidence="2" id="KW-1003">Cell membrane</keyword>
<dbReference type="Gene3D" id="1.20.1250.20">
    <property type="entry name" value="MFS general substrate transporter like domains"/>
    <property type="match status" value="2"/>
</dbReference>
<feature type="transmembrane region" description="Helical" evidence="4">
    <location>
        <begin position="371"/>
        <end position="390"/>
    </location>
</feature>
<feature type="transmembrane region" description="Helical" evidence="4">
    <location>
        <begin position="289"/>
        <end position="308"/>
    </location>
</feature>
<evidence type="ECO:0000313" key="6">
    <source>
        <dbReference type="EMBL" id="CAK7215287.1"/>
    </source>
</evidence>
<organism evidence="6 7">
    <name type="scientific">Sporothrix eucalyptigena</name>
    <dbReference type="NCBI Taxonomy" id="1812306"/>
    <lineage>
        <taxon>Eukaryota</taxon>
        <taxon>Fungi</taxon>
        <taxon>Dikarya</taxon>
        <taxon>Ascomycota</taxon>
        <taxon>Pezizomycotina</taxon>
        <taxon>Sordariomycetes</taxon>
        <taxon>Sordariomycetidae</taxon>
        <taxon>Ophiostomatales</taxon>
        <taxon>Ophiostomataceae</taxon>
        <taxon>Sporothrix</taxon>
    </lineage>
</organism>
<feature type="transmembrane region" description="Helical" evidence="4">
    <location>
        <begin position="604"/>
        <end position="626"/>
    </location>
</feature>
<evidence type="ECO:0000259" key="5">
    <source>
        <dbReference type="Pfam" id="PF20684"/>
    </source>
</evidence>